<feature type="transmembrane region" description="Helical" evidence="6">
    <location>
        <begin position="220"/>
        <end position="239"/>
    </location>
</feature>
<dbReference type="Gene3D" id="1.20.144.10">
    <property type="entry name" value="Phosphatidic acid phosphatase type 2/haloperoxidase"/>
    <property type="match status" value="1"/>
</dbReference>
<evidence type="ECO:0000256" key="4">
    <source>
        <dbReference type="ARBA" id="ARBA00023136"/>
    </source>
</evidence>
<keyword evidence="3 6" id="KW-1133">Transmembrane helix</keyword>
<feature type="compositionally biased region" description="Low complexity" evidence="5">
    <location>
        <begin position="451"/>
        <end position="461"/>
    </location>
</feature>
<dbReference type="GO" id="GO:0070916">
    <property type="term" value="C:inositol phosphoceramide synthase complex"/>
    <property type="evidence" value="ECO:0000318"/>
    <property type="project" value="GO_Central"/>
</dbReference>
<evidence type="ECO:0000313" key="9">
    <source>
        <dbReference type="Proteomes" id="UP000000561"/>
    </source>
</evidence>
<dbReference type="OMA" id="FCSYFFP"/>
<dbReference type="RefSeq" id="XP_011387609.1">
    <property type="nucleotide sequence ID" value="XM_011389307.1"/>
</dbReference>
<accession>A0A0D1CAW5</accession>
<feature type="transmembrane region" description="Helical" evidence="6">
    <location>
        <begin position="85"/>
        <end position="102"/>
    </location>
</feature>
<dbReference type="CDD" id="cd03386">
    <property type="entry name" value="PAP2_Aur1_like"/>
    <property type="match status" value="1"/>
</dbReference>
<dbReference type="GO" id="GO:0006676">
    <property type="term" value="P:mannosyl diphosphorylinositol ceramide metabolic process"/>
    <property type="evidence" value="ECO:0000318"/>
    <property type="project" value="GO_Central"/>
</dbReference>
<dbReference type="InterPro" id="IPR052185">
    <property type="entry name" value="IPC_Synthase-Related"/>
</dbReference>
<feature type="region of interest" description="Disordered" evidence="5">
    <location>
        <begin position="451"/>
        <end position="497"/>
    </location>
</feature>
<sequence length="497" mass="54965">MAIAYSNARSTSSSQEPRIAPGAPDSSYNGATVLQLPPNARRYLPSWLHYLLSRILAAASRLSFSTSIRENLDRLRAWSPSKGERFKYGFLLFVALFCLYIMETPAFPYKLTIPALYTATLLFPVTSQFFLPAAPIFAWLILFYSCKFIPASLRPHIWVSVLPTLETIWYGANISDILTQFGHPILDILAWVPYGVIHFAAPFFVAAFLFVFAPPSSVKVFAQAFGFMMLIGVMIQIVFPCAPPWYELREGLTPAHYGMRGSPAGLARIDALFHSHGYTLTFTGAPVVFGAFPSLHAGNATLKALFCSYFFPVVLQIGRLRLDARVLYWTYCFWLYWCTMYLMHHYLIDLVAGACLATFSFYYFLTDELREAMEQHYPYRNSAAAPPSAAPPSNRPDLAFASTATASQSIALDTLRSNGGAPYITAQGGVNGDVESQKMTPEVIFSIDDSAADSGDIAGSSADDDKRRKDAAALLARTKSPVQRVRSPAVARNDENA</sequence>
<dbReference type="PANTHER" id="PTHR31310:SF11">
    <property type="entry name" value="INOSITOL PHOSPHORYLCERAMIDE SYNTHASE CATALYTIC SUBUNIT AUR1"/>
    <property type="match status" value="1"/>
</dbReference>
<feature type="transmembrane region" description="Helical" evidence="6">
    <location>
        <begin position="156"/>
        <end position="172"/>
    </location>
</feature>
<dbReference type="STRING" id="237631.A0A0D1CAW5"/>
<evidence type="ECO:0000256" key="5">
    <source>
        <dbReference type="SAM" id="MobiDB-lite"/>
    </source>
</evidence>
<feature type="region of interest" description="Disordered" evidence="5">
    <location>
        <begin position="1"/>
        <end position="26"/>
    </location>
</feature>
<feature type="domain" description="Phosphatidic acid phosphatase type 2/haloperoxidase" evidence="7">
    <location>
        <begin position="218"/>
        <end position="365"/>
    </location>
</feature>
<dbReference type="FunCoup" id="A0A0D1CAW5">
    <property type="interactions" value="70"/>
</dbReference>
<keyword evidence="4 6" id="KW-0472">Membrane</keyword>
<feature type="transmembrane region" description="Helical" evidence="6">
    <location>
        <begin position="122"/>
        <end position="144"/>
    </location>
</feature>
<dbReference type="VEuPathDB" id="FungiDB:UMAG_01613"/>
<reference evidence="8 9" key="1">
    <citation type="journal article" date="2006" name="Nature">
        <title>Insights from the genome of the biotrophic fungal plant pathogen Ustilago maydis.</title>
        <authorList>
            <person name="Kamper J."/>
            <person name="Kahmann R."/>
            <person name="Bolker M."/>
            <person name="Ma L.J."/>
            <person name="Brefort T."/>
            <person name="Saville B.J."/>
            <person name="Banuett F."/>
            <person name="Kronstad J.W."/>
            <person name="Gold S.E."/>
            <person name="Muller O."/>
            <person name="Perlin M.H."/>
            <person name="Wosten H.A."/>
            <person name="de Vries R."/>
            <person name="Ruiz-Herrera J."/>
            <person name="Reynaga-Pena C.G."/>
            <person name="Snetselaar K."/>
            <person name="McCann M."/>
            <person name="Perez-Martin J."/>
            <person name="Feldbrugge M."/>
            <person name="Basse C.W."/>
            <person name="Steinberg G."/>
            <person name="Ibeas J.I."/>
            <person name="Holloman W."/>
            <person name="Guzman P."/>
            <person name="Farman M."/>
            <person name="Stajich J.E."/>
            <person name="Sentandreu R."/>
            <person name="Gonzalez-Prieto J.M."/>
            <person name="Kennell J.C."/>
            <person name="Molina L."/>
            <person name="Schirawski J."/>
            <person name="Mendoza-Mendoza A."/>
            <person name="Greilinger D."/>
            <person name="Munch K."/>
            <person name="Rossel N."/>
            <person name="Scherer M."/>
            <person name="Vranes M."/>
            <person name="Ladendorf O."/>
            <person name="Vincon V."/>
            <person name="Fuchs U."/>
            <person name="Sandrock B."/>
            <person name="Meng S."/>
            <person name="Ho E.C."/>
            <person name="Cahill M.J."/>
            <person name="Boyce K.J."/>
            <person name="Klose J."/>
            <person name="Klosterman S.J."/>
            <person name="Deelstra H.J."/>
            <person name="Ortiz-Castellanos L."/>
            <person name="Li W."/>
            <person name="Sanchez-Alonso P."/>
            <person name="Schreier P.H."/>
            <person name="Hauser-Hahn I."/>
            <person name="Vaupel M."/>
            <person name="Koopmann E."/>
            <person name="Friedrich G."/>
            <person name="Voss H."/>
            <person name="Schluter T."/>
            <person name="Margolis J."/>
            <person name="Platt D."/>
            <person name="Swimmer C."/>
            <person name="Gnirke A."/>
            <person name="Chen F."/>
            <person name="Vysotskaia V."/>
            <person name="Mannhaupt G."/>
            <person name="Guldener U."/>
            <person name="Munsterkotter M."/>
            <person name="Haase D."/>
            <person name="Oesterheld M."/>
            <person name="Mewes H.W."/>
            <person name="Mauceli E.W."/>
            <person name="DeCaprio D."/>
            <person name="Wade C.M."/>
            <person name="Butler J."/>
            <person name="Young S."/>
            <person name="Jaffe D.B."/>
            <person name="Calvo S."/>
            <person name="Nusbaum C."/>
            <person name="Galagan J."/>
            <person name="Birren B.W."/>
        </authorList>
    </citation>
    <scope>NUCLEOTIDE SEQUENCE [LARGE SCALE GENOMIC DNA]</scope>
    <source>
        <strain evidence="9">DSM 14603 / FGSC 9021 / UM521</strain>
    </source>
</reference>
<dbReference type="EMBL" id="CM003142">
    <property type="protein sequence ID" value="KIS70437.1"/>
    <property type="molecule type" value="Genomic_DNA"/>
</dbReference>
<feature type="transmembrane region" description="Helical" evidence="6">
    <location>
        <begin position="350"/>
        <end position="366"/>
    </location>
</feature>
<keyword evidence="9" id="KW-1185">Reference proteome</keyword>
<dbReference type="GO" id="GO:0016020">
    <property type="term" value="C:membrane"/>
    <property type="evidence" value="ECO:0007669"/>
    <property type="project" value="UniProtKB-SubCell"/>
</dbReference>
<evidence type="ECO:0000256" key="1">
    <source>
        <dbReference type="ARBA" id="ARBA00004141"/>
    </source>
</evidence>
<organism evidence="8 9">
    <name type="scientific">Mycosarcoma maydis</name>
    <name type="common">Corn smut fungus</name>
    <name type="synonym">Ustilago maydis</name>
    <dbReference type="NCBI Taxonomy" id="5270"/>
    <lineage>
        <taxon>Eukaryota</taxon>
        <taxon>Fungi</taxon>
        <taxon>Dikarya</taxon>
        <taxon>Basidiomycota</taxon>
        <taxon>Ustilaginomycotina</taxon>
        <taxon>Ustilaginomycetes</taxon>
        <taxon>Ustilaginales</taxon>
        <taxon>Ustilaginaceae</taxon>
        <taxon>Mycosarcoma</taxon>
    </lineage>
</organism>
<evidence type="ECO:0000256" key="3">
    <source>
        <dbReference type="ARBA" id="ARBA00022989"/>
    </source>
</evidence>
<dbReference type="GO" id="GO:0030148">
    <property type="term" value="P:sphingolipid biosynthetic process"/>
    <property type="evidence" value="ECO:0000318"/>
    <property type="project" value="GO_Central"/>
</dbReference>
<evidence type="ECO:0000256" key="6">
    <source>
        <dbReference type="SAM" id="Phobius"/>
    </source>
</evidence>
<dbReference type="InterPro" id="IPR026841">
    <property type="entry name" value="Aur1/Ipt1"/>
</dbReference>
<dbReference type="eggNOG" id="ENOG502QPQM">
    <property type="taxonomic scope" value="Eukaryota"/>
</dbReference>
<dbReference type="KEGG" id="uma:UMAG_01613"/>
<dbReference type="InParanoid" id="A0A0D1CAW5"/>
<evidence type="ECO:0000313" key="8">
    <source>
        <dbReference type="EMBL" id="KIS70437.1"/>
    </source>
</evidence>
<evidence type="ECO:0000259" key="7">
    <source>
        <dbReference type="SMART" id="SM00014"/>
    </source>
</evidence>
<dbReference type="PANTHER" id="PTHR31310">
    <property type="match status" value="1"/>
</dbReference>
<dbReference type="Pfam" id="PF14378">
    <property type="entry name" value="PAP2_3"/>
    <property type="match status" value="1"/>
</dbReference>
<dbReference type="GeneID" id="23562556"/>
<feature type="compositionally biased region" description="Polar residues" evidence="5">
    <location>
        <begin position="7"/>
        <end position="16"/>
    </location>
</feature>
<dbReference type="OrthoDB" id="5784at2759"/>
<dbReference type="AlphaFoldDB" id="A0A0D1CAW5"/>
<dbReference type="InterPro" id="IPR000326">
    <property type="entry name" value="PAP2/HPO"/>
</dbReference>
<dbReference type="Proteomes" id="UP000000561">
    <property type="component" value="Chromosome 3"/>
</dbReference>
<dbReference type="SMART" id="SM00014">
    <property type="entry name" value="acidPPc"/>
    <property type="match status" value="1"/>
</dbReference>
<keyword evidence="2 6" id="KW-0812">Transmembrane</keyword>
<evidence type="ECO:0000256" key="2">
    <source>
        <dbReference type="ARBA" id="ARBA00022692"/>
    </source>
</evidence>
<name>A0A0D1CAW5_MYCMD</name>
<comment type="subcellular location">
    <subcellularLocation>
        <location evidence="1">Membrane</location>
        <topology evidence="1">Multi-pass membrane protein</topology>
    </subcellularLocation>
</comment>
<proteinExistence type="predicted"/>
<feature type="transmembrane region" description="Helical" evidence="6">
    <location>
        <begin position="192"/>
        <end position="213"/>
    </location>
</feature>
<protein>
    <recommendedName>
        <fullName evidence="7">Phosphatidic acid phosphatase type 2/haloperoxidase domain-containing protein</fullName>
    </recommendedName>
</protein>
<gene>
    <name evidence="8" type="ORF">UMAG_01613</name>
</gene>